<keyword evidence="1" id="KW-1133">Transmembrane helix</keyword>
<evidence type="ECO:0000256" key="1">
    <source>
        <dbReference type="SAM" id="Phobius"/>
    </source>
</evidence>
<evidence type="ECO:0008006" key="4">
    <source>
        <dbReference type="Google" id="ProtNLM"/>
    </source>
</evidence>
<evidence type="ECO:0000313" key="2">
    <source>
        <dbReference type="EMBL" id="GFZ87427.1"/>
    </source>
</evidence>
<protein>
    <recommendedName>
        <fullName evidence="4">DUF3918 domain-containing protein</fullName>
    </recommendedName>
</protein>
<reference evidence="2" key="1">
    <citation type="journal article" date="2014" name="Int. J. Syst. Evol. Microbiol.">
        <title>Complete genome sequence of Corynebacterium casei LMG S-19264T (=DSM 44701T), isolated from a smear-ripened cheese.</title>
        <authorList>
            <consortium name="US DOE Joint Genome Institute (JGI-PGF)"/>
            <person name="Walter F."/>
            <person name="Albersmeier A."/>
            <person name="Kalinowski J."/>
            <person name="Ruckert C."/>
        </authorList>
    </citation>
    <scope>NUCLEOTIDE SEQUENCE</scope>
    <source>
        <strain evidence="2">CGMCC 1.12360</strain>
    </source>
</reference>
<dbReference type="RefSeq" id="WP_188393146.1">
    <property type="nucleotide sequence ID" value="NZ_BMEV01000073.1"/>
</dbReference>
<evidence type="ECO:0000313" key="3">
    <source>
        <dbReference type="Proteomes" id="UP000602050"/>
    </source>
</evidence>
<dbReference type="EMBL" id="BMEV01000073">
    <property type="protein sequence ID" value="GFZ87427.1"/>
    <property type="molecule type" value="Genomic_DNA"/>
</dbReference>
<comment type="caution">
    <text evidence="2">The sequence shown here is derived from an EMBL/GenBank/DDBJ whole genome shotgun (WGS) entry which is preliminary data.</text>
</comment>
<accession>A0A8J2TQ56</accession>
<sequence length="53" mass="5934">MQNKKWIPLIASIGVGAAAYYTMKRNNQNFGQTVQKMLPFMANLGGNNQQQSM</sequence>
<keyword evidence="1" id="KW-0812">Transmembrane</keyword>
<gene>
    <name evidence="2" type="ORF">GCM10010978_29080</name>
</gene>
<feature type="transmembrane region" description="Helical" evidence="1">
    <location>
        <begin position="6"/>
        <end position="23"/>
    </location>
</feature>
<name>A0A8J2TQ56_9BACI</name>
<organism evidence="2 3">
    <name type="scientific">Compostibacillus humi</name>
    <dbReference type="NCBI Taxonomy" id="1245525"/>
    <lineage>
        <taxon>Bacteria</taxon>
        <taxon>Bacillati</taxon>
        <taxon>Bacillota</taxon>
        <taxon>Bacilli</taxon>
        <taxon>Bacillales</taxon>
        <taxon>Bacillaceae</taxon>
        <taxon>Compostibacillus</taxon>
    </lineage>
</organism>
<dbReference type="Proteomes" id="UP000602050">
    <property type="component" value="Unassembled WGS sequence"/>
</dbReference>
<reference evidence="2" key="2">
    <citation type="submission" date="2020-09" db="EMBL/GenBank/DDBJ databases">
        <authorList>
            <person name="Sun Q."/>
            <person name="Zhou Y."/>
        </authorList>
    </citation>
    <scope>NUCLEOTIDE SEQUENCE</scope>
    <source>
        <strain evidence="2">CGMCC 1.12360</strain>
    </source>
</reference>
<keyword evidence="1" id="KW-0472">Membrane</keyword>
<keyword evidence="3" id="KW-1185">Reference proteome</keyword>
<proteinExistence type="predicted"/>
<dbReference type="AlphaFoldDB" id="A0A8J2TQ56"/>